<organism evidence="6 7">
    <name type="scientific">Candidatus Komeilibacteria bacterium RIFCSPLOWO2_02_FULL_48_11</name>
    <dbReference type="NCBI Taxonomy" id="1798553"/>
    <lineage>
        <taxon>Bacteria</taxon>
        <taxon>Candidatus Komeiliibacteriota</taxon>
    </lineage>
</organism>
<reference evidence="6 7" key="1">
    <citation type="journal article" date="2016" name="Nat. Commun.">
        <title>Thousands of microbial genomes shed light on interconnected biogeochemical processes in an aquifer system.</title>
        <authorList>
            <person name="Anantharaman K."/>
            <person name="Brown C.T."/>
            <person name="Hug L.A."/>
            <person name="Sharon I."/>
            <person name="Castelle C.J."/>
            <person name="Probst A.J."/>
            <person name="Thomas B.C."/>
            <person name="Singh A."/>
            <person name="Wilkins M.J."/>
            <person name="Karaoz U."/>
            <person name="Brodie E.L."/>
            <person name="Williams K.H."/>
            <person name="Hubbard S.S."/>
            <person name="Banfield J.F."/>
        </authorList>
    </citation>
    <scope>NUCLEOTIDE SEQUENCE [LARGE SCALE GENOMIC DNA]</scope>
</reference>
<dbReference type="GO" id="GO:0016020">
    <property type="term" value="C:membrane"/>
    <property type="evidence" value="ECO:0007669"/>
    <property type="project" value="InterPro"/>
</dbReference>
<accession>A0A1G2BV60</accession>
<name>A0A1G2BV60_9BACT</name>
<feature type="region of interest" description="Disordered" evidence="4">
    <location>
        <begin position="255"/>
        <end position="279"/>
    </location>
</feature>
<comment type="similarity">
    <text evidence="2">Belongs to the membrane fusion protein (MFP) (TC 8.A.1) family.</text>
</comment>
<dbReference type="InterPro" id="IPR006143">
    <property type="entry name" value="RND_pump_MFP"/>
</dbReference>
<dbReference type="Proteomes" id="UP000178109">
    <property type="component" value="Unassembled WGS sequence"/>
</dbReference>
<dbReference type="EMBL" id="MHKO01000007">
    <property type="protein sequence ID" value="OGY93012.1"/>
    <property type="molecule type" value="Genomic_DNA"/>
</dbReference>
<dbReference type="NCBIfam" id="TIGR01730">
    <property type="entry name" value="RND_mfp"/>
    <property type="match status" value="1"/>
</dbReference>
<dbReference type="InterPro" id="IPR050465">
    <property type="entry name" value="UPF0194_transport"/>
</dbReference>
<dbReference type="GO" id="GO:0030313">
    <property type="term" value="C:cell envelope"/>
    <property type="evidence" value="ECO:0007669"/>
    <property type="project" value="UniProtKB-SubCell"/>
</dbReference>
<protein>
    <recommendedName>
        <fullName evidence="5">YknX-like beta-barrel domain-containing protein</fullName>
    </recommendedName>
</protein>
<dbReference type="STRING" id="1798553.A3H70_05585"/>
<evidence type="ECO:0000259" key="5">
    <source>
        <dbReference type="Pfam" id="PF25990"/>
    </source>
</evidence>
<comment type="subcellular location">
    <subcellularLocation>
        <location evidence="1">Cell envelope</location>
    </subcellularLocation>
</comment>
<keyword evidence="3" id="KW-0175">Coiled coil</keyword>
<evidence type="ECO:0000313" key="6">
    <source>
        <dbReference type="EMBL" id="OGY93012.1"/>
    </source>
</evidence>
<dbReference type="PANTHER" id="PTHR32347">
    <property type="entry name" value="EFFLUX SYSTEM COMPONENT YKNX-RELATED"/>
    <property type="match status" value="1"/>
</dbReference>
<sequence length="279" mass="29069">MQSNNPLDLASAEKTVKEREASLANLKAGPDSLDIRSQDLTIRQRQNSLSDAIAKLADYTVRAPLDGIIAELNVKVGDQASSGAALATLVTKQKVAEVSLNEVDVAKVKVGQKVILTFDAVEGLSITGQVAEVDTLGAVSQGVVSYAVKITFDTQDERVKSGMSVSAAIITDVKQDVLIVPSSAVKSQGDNYYVEVFDPSVPGSQSNQAFASATPPSRQTVATGLSNDTDTEIVSGLKIGDRIVTRTITSTTSATTTSAPSLFGGQGNRQGGGGIMIPR</sequence>
<gene>
    <name evidence="6" type="ORF">A3H70_05585</name>
</gene>
<evidence type="ECO:0000256" key="1">
    <source>
        <dbReference type="ARBA" id="ARBA00004196"/>
    </source>
</evidence>
<evidence type="ECO:0000256" key="3">
    <source>
        <dbReference type="ARBA" id="ARBA00023054"/>
    </source>
</evidence>
<dbReference type="AlphaFoldDB" id="A0A1G2BV60"/>
<dbReference type="InterPro" id="IPR058636">
    <property type="entry name" value="Beta-barrel_YknX"/>
</dbReference>
<dbReference type="GO" id="GO:0022857">
    <property type="term" value="F:transmembrane transporter activity"/>
    <property type="evidence" value="ECO:0007669"/>
    <property type="project" value="InterPro"/>
</dbReference>
<feature type="domain" description="YknX-like beta-barrel" evidence="5">
    <location>
        <begin position="97"/>
        <end position="169"/>
    </location>
</feature>
<feature type="region of interest" description="Disordered" evidence="4">
    <location>
        <begin position="205"/>
        <end position="224"/>
    </location>
</feature>
<proteinExistence type="inferred from homology"/>
<dbReference type="SUPFAM" id="SSF111369">
    <property type="entry name" value="HlyD-like secretion proteins"/>
    <property type="match status" value="1"/>
</dbReference>
<dbReference type="Gene3D" id="2.40.30.170">
    <property type="match status" value="1"/>
</dbReference>
<dbReference type="Pfam" id="PF25990">
    <property type="entry name" value="Beta-barrel_YknX"/>
    <property type="match status" value="1"/>
</dbReference>
<dbReference type="Gene3D" id="2.40.420.20">
    <property type="match status" value="1"/>
</dbReference>
<dbReference type="PANTHER" id="PTHR32347:SF23">
    <property type="entry name" value="BLL5650 PROTEIN"/>
    <property type="match status" value="1"/>
</dbReference>
<comment type="caution">
    <text evidence="6">The sequence shown here is derived from an EMBL/GenBank/DDBJ whole genome shotgun (WGS) entry which is preliminary data.</text>
</comment>
<evidence type="ECO:0000256" key="2">
    <source>
        <dbReference type="ARBA" id="ARBA00009477"/>
    </source>
</evidence>
<feature type="compositionally biased region" description="Gly residues" evidence="4">
    <location>
        <begin position="264"/>
        <end position="279"/>
    </location>
</feature>
<evidence type="ECO:0000256" key="4">
    <source>
        <dbReference type="SAM" id="MobiDB-lite"/>
    </source>
</evidence>
<evidence type="ECO:0000313" key="7">
    <source>
        <dbReference type="Proteomes" id="UP000178109"/>
    </source>
</evidence>